<reference evidence="2" key="3">
    <citation type="journal article" date="2018" name="Mol. Plant Microbe Interact.">
        <title>Genome sequence resources for the wheat stripe rust pathogen (Puccinia striiformis f. sp. tritici) and the barley stripe rust pathogen (Puccinia striiformis f. sp. hordei).</title>
        <authorList>
            <person name="Xia C."/>
            <person name="Wang M."/>
            <person name="Yin C."/>
            <person name="Cornejo O.E."/>
            <person name="Hulbert S.H."/>
            <person name="Chen X."/>
        </authorList>
    </citation>
    <scope>NUCLEOTIDE SEQUENCE [LARGE SCALE GENOMIC DNA]</scope>
    <source>
        <strain evidence="2">93TX-2</strain>
    </source>
</reference>
<comment type="caution">
    <text evidence="1">The sequence shown here is derived from an EMBL/GenBank/DDBJ whole genome shotgun (WGS) entry which is preliminary data.</text>
</comment>
<name>A0A2S4WNH8_9BASI</name>
<keyword evidence="2" id="KW-1185">Reference proteome</keyword>
<dbReference type="VEuPathDB" id="FungiDB:PSHT_00411"/>
<dbReference type="EMBL" id="PKSM01000003">
    <property type="protein sequence ID" value="POW23247.1"/>
    <property type="molecule type" value="Genomic_DNA"/>
</dbReference>
<protein>
    <submittedName>
        <fullName evidence="1">Uncharacterized protein</fullName>
    </submittedName>
</protein>
<sequence>MVCTGKTCLVCHRSEKRSKLNNMITLLVLSHLHIQIMSKPVLKPKKLNGPPKSLLLHSYSY</sequence>
<organism evidence="1 2">
    <name type="scientific">Puccinia striiformis</name>
    <dbReference type="NCBI Taxonomy" id="27350"/>
    <lineage>
        <taxon>Eukaryota</taxon>
        <taxon>Fungi</taxon>
        <taxon>Dikarya</taxon>
        <taxon>Basidiomycota</taxon>
        <taxon>Pucciniomycotina</taxon>
        <taxon>Pucciniomycetes</taxon>
        <taxon>Pucciniales</taxon>
        <taxon>Pucciniaceae</taxon>
        <taxon>Puccinia</taxon>
    </lineage>
</organism>
<accession>A0A2S4WNH8</accession>
<dbReference type="AlphaFoldDB" id="A0A2S4WNH8"/>
<proteinExistence type="predicted"/>
<evidence type="ECO:0000313" key="1">
    <source>
        <dbReference type="EMBL" id="POW23247.1"/>
    </source>
</evidence>
<gene>
    <name evidence="1" type="ORF">PSHT_00411</name>
</gene>
<reference evidence="2" key="2">
    <citation type="journal article" date="2018" name="BMC Genomics">
        <title>Genomic insights into host adaptation between the wheat stripe rust pathogen (Puccinia striiformis f. sp. tritici) and the barley stripe rust pathogen (Puccinia striiformis f. sp. hordei).</title>
        <authorList>
            <person name="Xia C."/>
            <person name="Wang M."/>
            <person name="Yin C."/>
            <person name="Cornejo O.E."/>
            <person name="Hulbert S.H."/>
            <person name="Chen X."/>
        </authorList>
    </citation>
    <scope>NUCLEOTIDE SEQUENCE [LARGE SCALE GENOMIC DNA]</scope>
    <source>
        <strain evidence="2">93TX-2</strain>
    </source>
</reference>
<dbReference type="Proteomes" id="UP000238274">
    <property type="component" value="Unassembled WGS sequence"/>
</dbReference>
<evidence type="ECO:0000313" key="2">
    <source>
        <dbReference type="Proteomes" id="UP000238274"/>
    </source>
</evidence>
<reference evidence="1 2" key="1">
    <citation type="submission" date="2017-12" db="EMBL/GenBank/DDBJ databases">
        <title>Gene loss provides genomic basis for host adaptation in cereal stripe rust fungi.</title>
        <authorList>
            <person name="Xia C."/>
        </authorList>
    </citation>
    <scope>NUCLEOTIDE SEQUENCE [LARGE SCALE GENOMIC DNA]</scope>
    <source>
        <strain evidence="1 2">93TX-2</strain>
    </source>
</reference>